<proteinExistence type="predicted"/>
<keyword evidence="2" id="KW-1133">Transmembrane helix</keyword>
<feature type="region of interest" description="Disordered" evidence="1">
    <location>
        <begin position="339"/>
        <end position="386"/>
    </location>
</feature>
<protein>
    <recommendedName>
        <fullName evidence="5">TrbL/VirB6 plasmid conjugal transfer protein</fullName>
    </recommendedName>
</protein>
<feature type="compositionally biased region" description="Low complexity" evidence="1">
    <location>
        <begin position="359"/>
        <end position="386"/>
    </location>
</feature>
<organism evidence="3 4">
    <name type="scientific">Frondihabitans cladoniiphilus</name>
    <dbReference type="NCBI Taxonomy" id="715785"/>
    <lineage>
        <taxon>Bacteria</taxon>
        <taxon>Bacillati</taxon>
        <taxon>Actinomycetota</taxon>
        <taxon>Actinomycetes</taxon>
        <taxon>Micrococcales</taxon>
        <taxon>Microbacteriaceae</taxon>
        <taxon>Frondihabitans</taxon>
    </lineage>
</organism>
<feature type="compositionally biased region" description="Basic and acidic residues" evidence="1">
    <location>
        <begin position="470"/>
        <end position="479"/>
    </location>
</feature>
<feature type="transmembrane region" description="Helical" evidence="2">
    <location>
        <begin position="129"/>
        <end position="151"/>
    </location>
</feature>
<gene>
    <name evidence="3" type="ORF">GCM10025780_29590</name>
</gene>
<keyword evidence="2" id="KW-0472">Membrane</keyword>
<accession>A0ABP8W6D8</accession>
<feature type="transmembrane region" description="Helical" evidence="2">
    <location>
        <begin position="290"/>
        <end position="309"/>
    </location>
</feature>
<keyword evidence="2" id="KW-0812">Transmembrane</keyword>
<feature type="transmembrane region" description="Helical" evidence="2">
    <location>
        <begin position="188"/>
        <end position="214"/>
    </location>
</feature>
<evidence type="ECO:0000256" key="2">
    <source>
        <dbReference type="SAM" id="Phobius"/>
    </source>
</evidence>
<evidence type="ECO:0000313" key="3">
    <source>
        <dbReference type="EMBL" id="GAA4682278.1"/>
    </source>
</evidence>
<reference evidence="4" key="1">
    <citation type="journal article" date="2019" name="Int. J. Syst. Evol. Microbiol.">
        <title>The Global Catalogue of Microorganisms (GCM) 10K type strain sequencing project: providing services to taxonomists for standard genome sequencing and annotation.</title>
        <authorList>
            <consortium name="The Broad Institute Genomics Platform"/>
            <consortium name="The Broad Institute Genome Sequencing Center for Infectious Disease"/>
            <person name="Wu L."/>
            <person name="Ma J."/>
        </authorList>
    </citation>
    <scope>NUCLEOTIDE SEQUENCE [LARGE SCALE GENOMIC DNA]</scope>
    <source>
        <strain evidence="4">JCM 18956</strain>
    </source>
</reference>
<evidence type="ECO:0008006" key="5">
    <source>
        <dbReference type="Google" id="ProtNLM"/>
    </source>
</evidence>
<name>A0ABP8W6D8_9MICO</name>
<feature type="transmembrane region" description="Helical" evidence="2">
    <location>
        <begin position="249"/>
        <end position="270"/>
    </location>
</feature>
<feature type="transmembrane region" description="Helical" evidence="2">
    <location>
        <begin position="220"/>
        <end position="237"/>
    </location>
</feature>
<evidence type="ECO:0000313" key="4">
    <source>
        <dbReference type="Proteomes" id="UP001501295"/>
    </source>
</evidence>
<feature type="transmembrane region" description="Helical" evidence="2">
    <location>
        <begin position="88"/>
        <end position="109"/>
    </location>
</feature>
<sequence>MSAIENGVCAVSFIGCAAVKGGEAIGKTATGVANGVGDAVNTAQGIADFWSDPAGNTFNMLQAGAKSLSDTVMPAITKATLPDLTATWFINAYKVSFALAIFVMVALIIPQVVRTARGQQSGRDLGESLGLYAPLFLIGAVFGPLLGSFLVKFFGALSDSLISWGINSSSQTIVDKFSKMLDAKDNGAGLAGGAIVGALLMFFMIIGLLIVVLILIVQLITLYFSGILFPLGFVWIIDKSKRKFGSKIAYLWFGILASHPLLFFMLAIAYSMVSSSVDVFSKTPTLERTVTLVVSILSLILAGLSPVILTKFAPVIPMGGGGGAPAGPQIGSNSMQEADVKLGDSGSSGGGGGGSTNMPTSKTSAPSTASEDGGSTADTASAGSKAASASNGAETAAEGAKVGAGASGGAAAAEGGAMAAGAAESATGGGAAVGIPTMLAAGAKKGMDVSSRLAESVGSAAAEPVEDHEEQYGKDHTHE</sequence>
<comment type="caution">
    <text evidence="3">The sequence shown here is derived from an EMBL/GenBank/DDBJ whole genome shotgun (WGS) entry which is preliminary data.</text>
</comment>
<dbReference type="Proteomes" id="UP001501295">
    <property type="component" value="Unassembled WGS sequence"/>
</dbReference>
<keyword evidence="4" id="KW-1185">Reference proteome</keyword>
<evidence type="ECO:0000256" key="1">
    <source>
        <dbReference type="SAM" id="MobiDB-lite"/>
    </source>
</evidence>
<dbReference type="EMBL" id="BAABLM010000007">
    <property type="protein sequence ID" value="GAA4682278.1"/>
    <property type="molecule type" value="Genomic_DNA"/>
</dbReference>
<feature type="region of interest" description="Disordered" evidence="1">
    <location>
        <begin position="444"/>
        <end position="479"/>
    </location>
</feature>
<feature type="compositionally biased region" description="Gly residues" evidence="1">
    <location>
        <begin position="346"/>
        <end position="355"/>
    </location>
</feature>